<feature type="region of interest" description="Disordered" evidence="2">
    <location>
        <begin position="95"/>
        <end position="339"/>
    </location>
</feature>
<dbReference type="EMBL" id="GG738845">
    <property type="protein sequence ID" value="EFC50625.1"/>
    <property type="molecule type" value="Genomic_DNA"/>
</dbReference>
<dbReference type="PANTHER" id="PTHR10331">
    <property type="entry name" value="T COMPLEX PROTEIN 10"/>
    <property type="match status" value="1"/>
</dbReference>
<dbReference type="RefSeq" id="XP_002683369.1">
    <property type="nucleotide sequence ID" value="XM_002683323.1"/>
</dbReference>
<proteinExistence type="inferred from homology"/>
<feature type="compositionally biased region" description="Polar residues" evidence="2">
    <location>
        <begin position="153"/>
        <end position="186"/>
    </location>
</feature>
<feature type="compositionally biased region" description="Basic and acidic residues" evidence="2">
    <location>
        <begin position="291"/>
        <end position="310"/>
    </location>
</feature>
<dbReference type="Gene3D" id="2.60.450.20">
    <property type="match status" value="1"/>
</dbReference>
<dbReference type="InterPro" id="IPR026581">
    <property type="entry name" value="TCP10L/CENPJ"/>
</dbReference>
<dbReference type="eggNOG" id="ENOG502QQR0">
    <property type="taxonomic scope" value="Eukaryota"/>
</dbReference>
<dbReference type="Pfam" id="PF07202">
    <property type="entry name" value="Tcp10_C"/>
    <property type="match status" value="1"/>
</dbReference>
<dbReference type="PANTHER" id="PTHR10331:SF6">
    <property type="entry name" value="SPINDLE ASSEMBLY ABNORMAL 4"/>
    <property type="match status" value="1"/>
</dbReference>
<dbReference type="OrthoDB" id="10252174at2759"/>
<dbReference type="VEuPathDB" id="AmoebaDB:NAEGRDRAFT_61107"/>
<feature type="region of interest" description="Disordered" evidence="2">
    <location>
        <begin position="598"/>
        <end position="644"/>
    </location>
</feature>
<feature type="compositionally biased region" description="Polar residues" evidence="2">
    <location>
        <begin position="388"/>
        <end position="399"/>
    </location>
</feature>
<feature type="compositionally biased region" description="Low complexity" evidence="2">
    <location>
        <begin position="201"/>
        <end position="214"/>
    </location>
</feature>
<dbReference type="InterPro" id="IPR009852">
    <property type="entry name" value="CENPJ_C_dom"/>
</dbReference>
<evidence type="ECO:0000256" key="1">
    <source>
        <dbReference type="ARBA" id="ARBA00005627"/>
    </source>
</evidence>
<accession>D2UXF7</accession>
<organism evidence="5">
    <name type="scientific">Naegleria gruberi</name>
    <name type="common">Amoeba</name>
    <dbReference type="NCBI Taxonomy" id="5762"/>
    <lineage>
        <taxon>Eukaryota</taxon>
        <taxon>Discoba</taxon>
        <taxon>Heterolobosea</taxon>
        <taxon>Tetramitia</taxon>
        <taxon>Eutetramitia</taxon>
        <taxon>Vahlkampfiidae</taxon>
        <taxon>Naegleria</taxon>
    </lineage>
</organism>
<protein>
    <submittedName>
        <fullName evidence="4">Predicted protein</fullName>
    </submittedName>
</protein>
<evidence type="ECO:0000256" key="2">
    <source>
        <dbReference type="SAM" id="MobiDB-lite"/>
    </source>
</evidence>
<feature type="region of interest" description="Disordered" evidence="2">
    <location>
        <begin position="39"/>
        <end position="59"/>
    </location>
</feature>
<feature type="compositionally biased region" description="Polar residues" evidence="2">
    <location>
        <begin position="624"/>
        <end position="636"/>
    </location>
</feature>
<dbReference type="STRING" id="5762.D2UXF7"/>
<feature type="region of interest" description="Disordered" evidence="2">
    <location>
        <begin position="382"/>
        <end position="449"/>
    </location>
</feature>
<feature type="compositionally biased region" description="Polar residues" evidence="2">
    <location>
        <begin position="311"/>
        <end position="334"/>
    </location>
</feature>
<feature type="compositionally biased region" description="Basic and acidic residues" evidence="2">
    <location>
        <begin position="258"/>
        <end position="281"/>
    </location>
</feature>
<dbReference type="Proteomes" id="UP000006671">
    <property type="component" value="Unassembled WGS sequence"/>
</dbReference>
<dbReference type="InterPro" id="IPR047002">
    <property type="entry name" value="Tcp10_C_sf"/>
</dbReference>
<sequence length="825" mass="96815">MATLKDAFLTSSIQQYFQPMHPEWNENEEEDEEEYKNFIDNTETIGKDITNDDMGEEDEEYRYTTENNTPNFVNNEYFNNIINNDNENSLEELQEPEDYETYYYNNDSNDSDGEENTSFNHLELEGEHSDSEEEETKPKEQRSFHMYIPKTLTPKSKQSYQSGNESSQSIITTYQPNTSSLNSAKITNVEEIPIPHRSESKQSSPKSTTTSPNSYENEYKDDEESSIKFKMLKRNSRWGNLLNKISKPGTYVPPTNKHSKEAILKSKSQDTAQKTEQKQDVPLKTSLSNQRKNEPLKKQPDTKKIEKPTKTESPQVVKTLQSLPKEQQVINNQESKQEKTLKAYFSEPSIPNDLFLEEDSINQEDEEGWGTFINRNNVYNPYNYEQKPITSQKTNQQPPNDEDPHKAKISNSRSIISNFFLPKSQEEEKKRQIKEKIEKKKEDKKLKEQEELKLQELEEQLIFYKNENEKTRRLKDELQAERQNIECEKSEFKRFTEEEREKFEKYKQEETQKLKRERRILERNIKDQQQSLSRKEHEKEVNDLKEKIEKLTTEFKNERSKLKSNIQALKSRNEQLQEKIIELEENLKKRELERIDNNFRKKQSKDNISQPSINSSPSITTNTKVNSQQNPKTPITPNKDVNIKPLPETMSTKVMEKIPLVKSLYPNNHKLGLLKKTFQVSDSHFNVTWENENFGEVVTSRREVGKGKIEILFNTGRRDVEFSNGSVKKILPDRSSLIYFNNGDIKKTFEDGLVIYFFNNLKTTQITYPTGAEMYKFSNNQIETHFPGGEKEVVFPDKTIKFVDNNGSEEIWFSDGTYSRNDPNN</sequence>
<feature type="compositionally biased region" description="Basic and acidic residues" evidence="2">
    <location>
        <begin position="424"/>
        <end position="449"/>
    </location>
</feature>
<evidence type="ECO:0000259" key="3">
    <source>
        <dbReference type="Pfam" id="PF07202"/>
    </source>
</evidence>
<feature type="region of interest" description="Disordered" evidence="2">
    <location>
        <begin position="358"/>
        <end position="377"/>
    </location>
</feature>
<dbReference type="OMA" id="NGSEEIW"/>
<evidence type="ECO:0000313" key="5">
    <source>
        <dbReference type="Proteomes" id="UP000006671"/>
    </source>
</evidence>
<comment type="similarity">
    <text evidence="1">Belongs to the TCP10 family.</text>
</comment>
<feature type="compositionally biased region" description="Low complexity" evidence="2">
    <location>
        <begin position="409"/>
        <end position="418"/>
    </location>
</feature>
<dbReference type="AlphaFoldDB" id="D2UXF7"/>
<evidence type="ECO:0000313" key="4">
    <source>
        <dbReference type="EMBL" id="EFC50625.1"/>
    </source>
</evidence>
<dbReference type="InParanoid" id="D2UXF7"/>
<feature type="compositionally biased region" description="Acidic residues" evidence="2">
    <location>
        <begin position="358"/>
        <end position="368"/>
    </location>
</feature>
<feature type="compositionally biased region" description="Low complexity" evidence="2">
    <location>
        <begin position="607"/>
        <end position="623"/>
    </location>
</feature>
<feature type="domain" description="Centromere protein J C-terminal" evidence="3">
    <location>
        <begin position="787"/>
        <end position="817"/>
    </location>
</feature>
<gene>
    <name evidence="4" type="ORF">NAEGRDRAFT_61107</name>
</gene>
<name>D2UXF7_NAEGR</name>
<reference evidence="4 5" key="1">
    <citation type="journal article" date="2010" name="Cell">
        <title>The genome of Naegleria gruberi illuminates early eukaryotic versatility.</title>
        <authorList>
            <person name="Fritz-Laylin L.K."/>
            <person name="Prochnik S.E."/>
            <person name="Ginger M.L."/>
            <person name="Dacks J.B."/>
            <person name="Carpenter M.L."/>
            <person name="Field M.C."/>
            <person name="Kuo A."/>
            <person name="Paredez A."/>
            <person name="Chapman J."/>
            <person name="Pham J."/>
            <person name="Shu S."/>
            <person name="Neupane R."/>
            <person name="Cipriano M."/>
            <person name="Mancuso J."/>
            <person name="Tu H."/>
            <person name="Salamov A."/>
            <person name="Lindquist E."/>
            <person name="Shapiro H."/>
            <person name="Lucas S."/>
            <person name="Grigoriev I.V."/>
            <person name="Cande W.Z."/>
            <person name="Fulton C."/>
            <person name="Rokhsar D.S."/>
            <person name="Dawson S.C."/>
        </authorList>
    </citation>
    <scope>NUCLEOTIDE SEQUENCE [LARGE SCALE GENOMIC DNA]</scope>
    <source>
        <strain evidence="4 5">NEG-M</strain>
    </source>
</reference>
<dbReference type="GeneID" id="8863567"/>
<keyword evidence="5" id="KW-1185">Reference proteome</keyword>
<dbReference type="KEGG" id="ngr:NAEGRDRAFT_61107"/>